<dbReference type="EMBL" id="AWSV01000154">
    <property type="protein sequence ID" value="ERI81740.1"/>
    <property type="molecule type" value="Genomic_DNA"/>
</dbReference>
<name>U2CB50_9BACE</name>
<comment type="caution">
    <text evidence="2">The sequence shown here is derived from an EMBL/GenBank/DDBJ whole genome shotgun (WGS) entry which is preliminary data.</text>
</comment>
<evidence type="ECO:0000259" key="1">
    <source>
        <dbReference type="Pfam" id="PF10091"/>
    </source>
</evidence>
<dbReference type="PIRSF" id="PIRSF028431">
    <property type="entry name" value="UCP028431"/>
    <property type="match status" value="1"/>
</dbReference>
<dbReference type="OrthoDB" id="5937621at2"/>
<dbReference type="PROSITE" id="PS51257">
    <property type="entry name" value="PROKAR_LIPOPROTEIN"/>
    <property type="match status" value="1"/>
</dbReference>
<feature type="domain" description="Glycoamylase-like" evidence="1">
    <location>
        <begin position="220"/>
        <end position="437"/>
    </location>
</feature>
<organism evidence="2 3">
    <name type="scientific">Bacteroides pyogenes F0041</name>
    <dbReference type="NCBI Taxonomy" id="1321819"/>
    <lineage>
        <taxon>Bacteria</taxon>
        <taxon>Pseudomonadati</taxon>
        <taxon>Bacteroidota</taxon>
        <taxon>Bacteroidia</taxon>
        <taxon>Bacteroidales</taxon>
        <taxon>Bacteroidaceae</taxon>
        <taxon>Bacteroides</taxon>
    </lineage>
</organism>
<dbReference type="HOGENOM" id="CLU_023287_0_1_10"/>
<dbReference type="InterPro" id="IPR019282">
    <property type="entry name" value="Glycoamylase-like_cons_dom"/>
</dbReference>
<evidence type="ECO:0000313" key="2">
    <source>
        <dbReference type="EMBL" id="ERI81740.1"/>
    </source>
</evidence>
<dbReference type="AlphaFoldDB" id="U2CB50"/>
<sequence>MKRIKASVLAMIAAMACSCTQQKTKTVIDSAPERPEAFANDEELLDYIQKTHFNYMWEGAEETSGLARERIHFDNIYPQNDKDVITTGGSGFGIAGLLVAIERGFIGRKEGVQRLHKIADYLARADRFYGVWPHWLHGPTGKTKPFGQKDDGGDLVESSILMQGLLCVRQYFGEGNETERALAAKIDKLWREMEFDRYRKDGKEVLYWHWSPNYGWEMDFPLEGYNECLIAYVLGASSPTHSIPAECYHKGWARSGGIQSDARPYDCPLRLRHNGAEAEGGPLFWAHYSYFGLDPRNLTDRYADYWEVVRNHAMSNYLHCVHNPKGYKGYGADCWGLTASYSVKGYSAHMPGNDLGVIAPTAALSSFPYTPEQSMAALKGFYKQGAWIWGKYGFYDAFSPTDRWTLPRYLAIDQCIIAPMIENYRTGLLWKLFMSCPEIQEGLKKLGFGINGKNKSEDKRAEAIR</sequence>
<dbReference type="InterPro" id="IPR016883">
    <property type="entry name" value="UCP028431"/>
</dbReference>
<dbReference type="Proteomes" id="UP000016496">
    <property type="component" value="Unassembled WGS sequence"/>
</dbReference>
<accession>U2CB50</accession>
<protein>
    <recommendedName>
        <fullName evidence="1">Glycoamylase-like domain-containing protein</fullName>
    </recommendedName>
</protein>
<proteinExistence type="predicted"/>
<gene>
    <name evidence="2" type="ORF">HMPREF1981_02926</name>
</gene>
<reference evidence="2 3" key="1">
    <citation type="submission" date="2013-08" db="EMBL/GenBank/DDBJ databases">
        <authorList>
            <person name="Weinstock G."/>
            <person name="Sodergren E."/>
            <person name="Wylie T."/>
            <person name="Fulton L."/>
            <person name="Fulton R."/>
            <person name="Fronick C."/>
            <person name="O'Laughlin M."/>
            <person name="Godfrey J."/>
            <person name="Miner T."/>
            <person name="Herter B."/>
            <person name="Appelbaum E."/>
            <person name="Cordes M."/>
            <person name="Lek S."/>
            <person name="Wollam A."/>
            <person name="Pepin K.H."/>
            <person name="Palsikar V.B."/>
            <person name="Mitreva M."/>
            <person name="Wilson R.K."/>
        </authorList>
    </citation>
    <scope>NUCLEOTIDE SEQUENCE [LARGE SCALE GENOMIC DNA]</scope>
    <source>
        <strain evidence="2 3">F0041</strain>
    </source>
</reference>
<evidence type="ECO:0000313" key="3">
    <source>
        <dbReference type="Proteomes" id="UP000016496"/>
    </source>
</evidence>
<dbReference type="PATRIC" id="fig|1321819.3.peg.2702"/>
<dbReference type="Pfam" id="PF10091">
    <property type="entry name" value="Glycoamylase"/>
    <property type="match status" value="1"/>
</dbReference>
<dbReference type="Gene3D" id="1.50.10.140">
    <property type="match status" value="1"/>
</dbReference>